<feature type="region of interest" description="Disordered" evidence="1">
    <location>
        <begin position="100"/>
        <end position="123"/>
    </location>
</feature>
<evidence type="ECO:0000256" key="1">
    <source>
        <dbReference type="SAM" id="MobiDB-lite"/>
    </source>
</evidence>
<dbReference type="EMBL" id="KD049552">
    <property type="protein sequence ID" value="EMS65035.1"/>
    <property type="molecule type" value="Genomic_DNA"/>
</dbReference>
<dbReference type="AlphaFoldDB" id="M8AJA7"/>
<proteinExistence type="predicted"/>
<dbReference type="STRING" id="4572.M8AJA7"/>
<name>M8AJA7_TRIUA</name>
<evidence type="ECO:0000313" key="2">
    <source>
        <dbReference type="EMBL" id="EMS65035.1"/>
    </source>
</evidence>
<accession>M8AJA7</accession>
<sequence length="238" mass="26500">MAILLKTASVRHHVAFEYAGGTGTEFAFEYAGGTGTVFAGILDPEKHCESNGGYNREIYLEMVPKTSDRTQVEAKEIRLSDMPPVTLDDRNMHIKTDDTSEMNIPEDFDNRPSKKAKNSESGVLEPSPMSFMAYKDDLEWSLRVPATGLWSRRRAVTRELIPGHQRAPAAKKAANSGLNYGNQDLGDRLGDLRGGCVISMHCFLTSTTKHVPIVIVFKRLIRAESLPKLMRELECKLS</sequence>
<reference evidence="2" key="1">
    <citation type="journal article" date="2013" name="Nature">
        <title>Draft genome of the wheat A-genome progenitor Triticum urartu.</title>
        <authorList>
            <person name="Ling H.Q."/>
            <person name="Zhao S."/>
            <person name="Liu D."/>
            <person name="Wang J."/>
            <person name="Sun H."/>
            <person name="Zhang C."/>
            <person name="Fan H."/>
            <person name="Li D."/>
            <person name="Dong L."/>
            <person name="Tao Y."/>
            <person name="Gao C."/>
            <person name="Wu H."/>
            <person name="Li Y."/>
            <person name="Cui Y."/>
            <person name="Guo X."/>
            <person name="Zheng S."/>
            <person name="Wang B."/>
            <person name="Yu K."/>
            <person name="Liang Q."/>
            <person name="Yang W."/>
            <person name="Lou X."/>
            <person name="Chen J."/>
            <person name="Feng M."/>
            <person name="Jian J."/>
            <person name="Zhang X."/>
            <person name="Luo G."/>
            <person name="Jiang Y."/>
            <person name="Liu J."/>
            <person name="Wang Z."/>
            <person name="Sha Y."/>
            <person name="Zhang B."/>
            <person name="Wu H."/>
            <person name="Tang D."/>
            <person name="Shen Q."/>
            <person name="Xue P."/>
            <person name="Zou S."/>
            <person name="Wang X."/>
            <person name="Liu X."/>
            <person name="Wang F."/>
            <person name="Yang Y."/>
            <person name="An X."/>
            <person name="Dong Z."/>
            <person name="Zhang K."/>
            <person name="Zhang X."/>
            <person name="Luo M.C."/>
            <person name="Dvorak J."/>
            <person name="Tong Y."/>
            <person name="Wang J."/>
            <person name="Yang H."/>
            <person name="Li Z."/>
            <person name="Wang D."/>
            <person name="Zhang A."/>
            <person name="Wang J."/>
        </authorList>
    </citation>
    <scope>NUCLEOTIDE SEQUENCE</scope>
</reference>
<gene>
    <name evidence="2" type="ORF">TRIUR3_35089</name>
</gene>
<protein>
    <submittedName>
        <fullName evidence="2">Uncharacterized protein</fullName>
    </submittedName>
</protein>
<organism evidence="2">
    <name type="scientific">Triticum urartu</name>
    <name type="common">Red wild einkorn</name>
    <name type="synonym">Crithodium urartu</name>
    <dbReference type="NCBI Taxonomy" id="4572"/>
    <lineage>
        <taxon>Eukaryota</taxon>
        <taxon>Viridiplantae</taxon>
        <taxon>Streptophyta</taxon>
        <taxon>Embryophyta</taxon>
        <taxon>Tracheophyta</taxon>
        <taxon>Spermatophyta</taxon>
        <taxon>Magnoliopsida</taxon>
        <taxon>Liliopsida</taxon>
        <taxon>Poales</taxon>
        <taxon>Poaceae</taxon>
        <taxon>BOP clade</taxon>
        <taxon>Pooideae</taxon>
        <taxon>Triticodae</taxon>
        <taxon>Triticeae</taxon>
        <taxon>Triticinae</taxon>
        <taxon>Triticum</taxon>
    </lineage>
</organism>